<keyword evidence="1" id="KW-0472">Membrane</keyword>
<evidence type="ECO:0000313" key="3">
    <source>
        <dbReference type="EMBL" id="KAK7340909.1"/>
    </source>
</evidence>
<dbReference type="PANTHER" id="PTHR33782:SF27">
    <property type="entry name" value="PROTEIN, PUTATIVE-RELATED"/>
    <property type="match status" value="1"/>
</dbReference>
<dbReference type="AlphaFoldDB" id="A0AAN9QMB4"/>
<keyword evidence="1" id="KW-0812">Transmembrane</keyword>
<keyword evidence="4" id="KW-1185">Reference proteome</keyword>
<accession>A0AAN9QMB4</accession>
<keyword evidence="1" id="KW-1133">Transmembrane helix</keyword>
<reference evidence="3 4" key="1">
    <citation type="submission" date="2024-01" db="EMBL/GenBank/DDBJ databases">
        <title>The genomes of 5 underutilized Papilionoideae crops provide insights into root nodulation and disease resistanc.</title>
        <authorList>
            <person name="Jiang F."/>
        </authorList>
    </citation>
    <scope>NUCLEOTIDE SEQUENCE [LARGE SCALE GENOMIC DNA]</scope>
    <source>
        <strain evidence="3">LVBAO_FW01</strain>
        <tissue evidence="3">Leaves</tissue>
    </source>
</reference>
<dbReference type="EMBL" id="JAYMYQ010000004">
    <property type="protein sequence ID" value="KAK7340909.1"/>
    <property type="molecule type" value="Genomic_DNA"/>
</dbReference>
<name>A0AAN9QMB4_CANGL</name>
<comment type="caution">
    <text evidence="3">The sequence shown here is derived from an EMBL/GenBank/DDBJ whole genome shotgun (WGS) entry which is preliminary data.</text>
</comment>
<proteinExistence type="predicted"/>
<evidence type="ECO:0000313" key="2">
    <source>
        <dbReference type="EMBL" id="KAK7340907.1"/>
    </source>
</evidence>
<protein>
    <submittedName>
        <fullName evidence="3">Uncharacterized protein</fullName>
    </submittedName>
</protein>
<dbReference type="EMBL" id="JAYMYQ010000004">
    <property type="protein sequence ID" value="KAK7340907.1"/>
    <property type="molecule type" value="Genomic_DNA"/>
</dbReference>
<sequence>MEGSYVSLRSTISMGLHCRKRGHNSTIVRASREMNGRDYRGKVVDESMIVLRLRIKEMKMLEMNQEPPANWMDWEKQCYDHYDEDICNAIGLLQSYLMGIRPSITLGMVTLVAFSVPMSSAVILFHALEIGKRILSGFGLC</sequence>
<evidence type="ECO:0000313" key="4">
    <source>
        <dbReference type="Proteomes" id="UP001367508"/>
    </source>
</evidence>
<feature type="transmembrane region" description="Helical" evidence="1">
    <location>
        <begin position="104"/>
        <end position="128"/>
    </location>
</feature>
<dbReference type="Proteomes" id="UP001367508">
    <property type="component" value="Unassembled WGS sequence"/>
</dbReference>
<gene>
    <name evidence="2" type="ORF">VNO77_21624</name>
    <name evidence="3" type="ORF">VNO77_21626</name>
</gene>
<organism evidence="3 4">
    <name type="scientific">Canavalia gladiata</name>
    <name type="common">Sword bean</name>
    <name type="synonym">Dolichos gladiatus</name>
    <dbReference type="NCBI Taxonomy" id="3824"/>
    <lineage>
        <taxon>Eukaryota</taxon>
        <taxon>Viridiplantae</taxon>
        <taxon>Streptophyta</taxon>
        <taxon>Embryophyta</taxon>
        <taxon>Tracheophyta</taxon>
        <taxon>Spermatophyta</taxon>
        <taxon>Magnoliopsida</taxon>
        <taxon>eudicotyledons</taxon>
        <taxon>Gunneridae</taxon>
        <taxon>Pentapetalae</taxon>
        <taxon>rosids</taxon>
        <taxon>fabids</taxon>
        <taxon>Fabales</taxon>
        <taxon>Fabaceae</taxon>
        <taxon>Papilionoideae</taxon>
        <taxon>50 kb inversion clade</taxon>
        <taxon>NPAAA clade</taxon>
        <taxon>indigoferoid/millettioid clade</taxon>
        <taxon>Phaseoleae</taxon>
        <taxon>Canavalia</taxon>
    </lineage>
</organism>
<dbReference type="PANTHER" id="PTHR33782">
    <property type="entry name" value="OS01G0121600 PROTEIN"/>
    <property type="match status" value="1"/>
</dbReference>
<evidence type="ECO:0000256" key="1">
    <source>
        <dbReference type="SAM" id="Phobius"/>
    </source>
</evidence>